<organism evidence="2 3">
    <name type="scientific">Phoenix dactylifera</name>
    <name type="common">Date palm</name>
    <dbReference type="NCBI Taxonomy" id="42345"/>
    <lineage>
        <taxon>Eukaryota</taxon>
        <taxon>Viridiplantae</taxon>
        <taxon>Streptophyta</taxon>
        <taxon>Embryophyta</taxon>
        <taxon>Tracheophyta</taxon>
        <taxon>Spermatophyta</taxon>
        <taxon>Magnoliopsida</taxon>
        <taxon>Liliopsida</taxon>
        <taxon>Arecaceae</taxon>
        <taxon>Coryphoideae</taxon>
        <taxon>Phoeniceae</taxon>
        <taxon>Phoenix</taxon>
    </lineage>
</organism>
<reference evidence="3" key="2">
    <citation type="submission" date="2025-08" db="UniProtKB">
        <authorList>
            <consortium name="RefSeq"/>
        </authorList>
    </citation>
    <scope>IDENTIFICATION</scope>
    <source>
        <tissue evidence="3">Young leaves</tissue>
    </source>
</reference>
<dbReference type="PANTHER" id="PTHR22814:SF356">
    <property type="entry name" value="HEAVY METAL-ASSOCIATED ISOPRENYLATED PLANT PROTEIN 20"/>
    <property type="match status" value="1"/>
</dbReference>
<dbReference type="Proteomes" id="UP000228380">
    <property type="component" value="Chromosome 8"/>
</dbReference>
<evidence type="ECO:0000313" key="2">
    <source>
        <dbReference type="Proteomes" id="UP000228380"/>
    </source>
</evidence>
<dbReference type="RefSeq" id="XP_038984432.1">
    <property type="nucleotide sequence ID" value="XM_039128504.1"/>
</dbReference>
<evidence type="ECO:0000256" key="1">
    <source>
        <dbReference type="ARBA" id="ARBA00022723"/>
    </source>
</evidence>
<reference evidence="2" key="1">
    <citation type="journal article" date="2019" name="Nat. Commun.">
        <title>Genome-wide association mapping of date palm fruit traits.</title>
        <authorList>
            <person name="Hazzouri K.M."/>
            <person name="Gros-Balthazard M."/>
            <person name="Flowers J.M."/>
            <person name="Copetti D."/>
            <person name="Lemansour A."/>
            <person name="Lebrun M."/>
            <person name="Masmoudi K."/>
            <person name="Ferrand S."/>
            <person name="Dhar M.I."/>
            <person name="Fresquez Z.A."/>
            <person name="Rosas U."/>
            <person name="Zhang J."/>
            <person name="Talag J."/>
            <person name="Lee S."/>
            <person name="Kudrna D."/>
            <person name="Powell R.F."/>
            <person name="Leitch I.J."/>
            <person name="Krueger R.R."/>
            <person name="Wing R.A."/>
            <person name="Amiri K.M.A."/>
            <person name="Purugganan M.D."/>
        </authorList>
    </citation>
    <scope>NUCLEOTIDE SEQUENCE [LARGE SCALE GENOMIC DNA]</scope>
    <source>
        <strain evidence="2">cv. Khalas</strain>
    </source>
</reference>
<dbReference type="KEGG" id="pda:120111459"/>
<sequence>MVTVESQASAGEVASEAEEVRVVSCILNRKQSRVTVTGHAEPKKFLNKVKSPGKRVEFWPYVPYNLVYYPYAAQAYDKRAPSGFVRNVDQAVPSPGAPEEQFTSLFSDDNPNACSIM</sequence>
<dbReference type="OrthoDB" id="689350at2759"/>
<accession>A0A8B9AF82</accession>
<dbReference type="PANTHER" id="PTHR22814">
    <property type="entry name" value="COPPER TRANSPORT PROTEIN ATOX1-RELATED"/>
    <property type="match status" value="1"/>
</dbReference>
<evidence type="ECO:0000313" key="3">
    <source>
        <dbReference type="RefSeq" id="XP_038984432.1"/>
    </source>
</evidence>
<dbReference type="GeneID" id="120111459"/>
<dbReference type="AlphaFoldDB" id="A0A8B9AF82"/>
<keyword evidence="1" id="KW-0479">Metal-binding</keyword>
<gene>
    <name evidence="3" type="primary">LOC120111459</name>
</gene>
<keyword evidence="2" id="KW-1185">Reference proteome</keyword>
<name>A0A8B9AF82_PHODC</name>
<proteinExistence type="predicted"/>
<dbReference type="GO" id="GO:0046872">
    <property type="term" value="F:metal ion binding"/>
    <property type="evidence" value="ECO:0007669"/>
    <property type="project" value="UniProtKB-KW"/>
</dbReference>
<protein>
    <submittedName>
        <fullName evidence="3">Heavy metal-associated isoprenylated plant protein 21-like</fullName>
    </submittedName>
</protein>